<comment type="cofactor">
    <cofactor evidence="1">
        <name>Mg(2+)</name>
        <dbReference type="ChEBI" id="CHEBI:18420"/>
    </cofactor>
</comment>
<dbReference type="SUPFAM" id="SSF51621">
    <property type="entry name" value="Phosphoenolpyruvate/pyruvate domain"/>
    <property type="match status" value="1"/>
</dbReference>
<keyword evidence="2" id="KW-0479">Metal-binding</keyword>
<evidence type="ECO:0000256" key="2">
    <source>
        <dbReference type="ARBA" id="ARBA00022723"/>
    </source>
</evidence>
<dbReference type="InterPro" id="IPR040442">
    <property type="entry name" value="Pyrv_kinase-like_dom_sf"/>
</dbReference>
<feature type="domain" description="HpcH/HpaI aldolase/citrate lyase" evidence="4">
    <location>
        <begin position="39"/>
        <end position="214"/>
    </location>
</feature>
<dbReference type="PANTHER" id="PTHR32308:SF0">
    <property type="entry name" value="HPCH_HPAI ALDOLASE_CITRATE LYASE DOMAIN-CONTAINING PROTEIN"/>
    <property type="match status" value="1"/>
</dbReference>
<protein>
    <submittedName>
        <fullName evidence="5">CoA ester lyase</fullName>
    </submittedName>
</protein>
<evidence type="ECO:0000259" key="4">
    <source>
        <dbReference type="Pfam" id="PF03328"/>
    </source>
</evidence>
<evidence type="ECO:0000256" key="3">
    <source>
        <dbReference type="ARBA" id="ARBA00022842"/>
    </source>
</evidence>
<organism evidence="5 6">
    <name type="scientific">Chelatococcus sambhunathii</name>
    <dbReference type="NCBI Taxonomy" id="363953"/>
    <lineage>
        <taxon>Bacteria</taxon>
        <taxon>Pseudomonadati</taxon>
        <taxon>Pseudomonadota</taxon>
        <taxon>Alphaproteobacteria</taxon>
        <taxon>Hyphomicrobiales</taxon>
        <taxon>Chelatococcaceae</taxon>
        <taxon>Chelatococcus</taxon>
    </lineage>
</organism>
<accession>A0ABU1DBT4</accession>
<dbReference type="EMBL" id="JADBEO010000004">
    <property type="protein sequence ID" value="MDR4305537.1"/>
    <property type="molecule type" value="Genomic_DNA"/>
</dbReference>
<dbReference type="InterPro" id="IPR015813">
    <property type="entry name" value="Pyrv/PenolPyrv_kinase-like_dom"/>
</dbReference>
<evidence type="ECO:0000313" key="5">
    <source>
        <dbReference type="EMBL" id="MDR4305537.1"/>
    </source>
</evidence>
<keyword evidence="3" id="KW-0460">Magnesium</keyword>
<gene>
    <name evidence="5" type="ORF">IHQ68_02725</name>
</gene>
<dbReference type="GO" id="GO:0016829">
    <property type="term" value="F:lyase activity"/>
    <property type="evidence" value="ECO:0007669"/>
    <property type="project" value="UniProtKB-KW"/>
</dbReference>
<dbReference type="PANTHER" id="PTHR32308">
    <property type="entry name" value="LYASE BETA SUBUNIT, PUTATIVE (AFU_ORTHOLOGUE AFUA_4G13030)-RELATED"/>
    <property type="match status" value="1"/>
</dbReference>
<keyword evidence="6" id="KW-1185">Reference proteome</keyword>
<proteinExistence type="predicted"/>
<evidence type="ECO:0000313" key="6">
    <source>
        <dbReference type="Proteomes" id="UP001181622"/>
    </source>
</evidence>
<comment type="caution">
    <text evidence="5">The sequence shown here is derived from an EMBL/GenBank/DDBJ whole genome shotgun (WGS) entry which is preliminary data.</text>
</comment>
<dbReference type="Gene3D" id="3.20.20.60">
    <property type="entry name" value="Phosphoenolpyruvate-binding domains"/>
    <property type="match status" value="1"/>
</dbReference>
<evidence type="ECO:0000256" key="1">
    <source>
        <dbReference type="ARBA" id="ARBA00001946"/>
    </source>
</evidence>
<dbReference type="InterPro" id="IPR005000">
    <property type="entry name" value="Aldolase/citrate-lyase_domain"/>
</dbReference>
<keyword evidence="5" id="KW-0456">Lyase</keyword>
<reference evidence="5" key="1">
    <citation type="submission" date="2020-10" db="EMBL/GenBank/DDBJ databases">
        <authorList>
            <person name="Abbas A."/>
            <person name="Razzaq R."/>
            <person name="Waqas M."/>
            <person name="Abbas N."/>
            <person name="Nielsen T.K."/>
            <person name="Hansen L.H."/>
            <person name="Hussain S."/>
            <person name="Shahid M."/>
        </authorList>
    </citation>
    <scope>NUCLEOTIDE SEQUENCE</scope>
    <source>
        <strain evidence="5">S14</strain>
    </source>
</reference>
<dbReference type="RefSeq" id="WP_309388627.1">
    <property type="nucleotide sequence ID" value="NZ_JADBEO010000004.1"/>
</dbReference>
<sequence length="229" mass="23885">MTFRSVLVASAADPAALRRALASAPDILTIADAEKLGDDALASLAGAAQRLWVRLAPLDDPNVEDQLAAVAGLRAEAVVLPAERPQDVEHLGARLAVHEADAGLADGFVRIVVTVENAGSLFEIHRLARASRRVSAIGWNGEALAQDLGADDDRELDGRWSDPLQTARALVLAAAADAGLPAIDSLFTDADPEALRRETERAARDGFAAKFAVTPEQAAIIGSAFGAKG</sequence>
<dbReference type="Pfam" id="PF03328">
    <property type="entry name" value="HpcH_HpaI"/>
    <property type="match status" value="1"/>
</dbReference>
<dbReference type="Proteomes" id="UP001181622">
    <property type="component" value="Unassembled WGS sequence"/>
</dbReference>
<name>A0ABU1DBT4_9HYPH</name>